<dbReference type="EMBL" id="CP090173">
    <property type="protein sequence ID" value="UJO23322.1"/>
    <property type="molecule type" value="Genomic_DNA"/>
</dbReference>
<feature type="compositionally biased region" description="Basic residues" evidence="2">
    <location>
        <begin position="36"/>
        <end position="45"/>
    </location>
</feature>
<feature type="region of interest" description="Disordered" evidence="2">
    <location>
        <begin position="15"/>
        <end position="67"/>
    </location>
</feature>
<feature type="coiled-coil region" evidence="1">
    <location>
        <begin position="430"/>
        <end position="457"/>
    </location>
</feature>
<name>A0A9Q8UV03_PASFU</name>
<sequence>MSKFWTWNGSRDRKHDLNGLPSLPADFTTRGMEHGRGRRGSKMTRKPLPLQFHQGVEPQSRSSSRSNDTIALHDAAIKSATNLMAVMSDCLNSPQLSAHLLSAQQHSACLKPMYGRPRSRTAPSTPLVEAPYKEPVELEGSTPIWTQSATRQSLDAYRAQHNTTIGQSIIRPHSSPQDISYKLPVYPPHGFDRNTSNPQLLNAPPQTYEHVPPPKTRTPLKMNLSGETLVAPDLERPKDRRWSMDHKSEWHNDSEHMSWFNMDPHTGERQPAVQAQRTRKDSKLEPQGQALQSQDGLERIVAMRASHEAHLTSLKAAHDNEIASHLAYIKLLEAQRQTSQVPQAHNDGAKKHLTLDTNRPSGRNSGTVYSDTSATPSLKSFEQSLEHQKRTSSEMAAEMEALKRKLSLCRRSQADLGDVRGERDGLRDIAAKNDRRIAQLKDIVRKAKENEKIMKARTQRLEASLTASNMERIDVLQGFYEACEQVDKLRGRERVLVKERNVLRCEQSTIPEDSGQDLRGRGDTFIGTEADTALWCRYTPGDESDLQELIQLRQLVAEKDAHILRLEAKSTTEHYNLPARDSVEALVRRYEQQTTALKAECDQYNTLLHLELRRQARSTSYRTEAVTPQIEHEAATVLARKLDLATQETSGEGPMKEDNSAKMKQLEQELQHCYQEIIMYKLDVRGYKKDLKIMQTDNDALRSRSDVTVSSKMCGCGRRNDSAPAGNIARHDNLDHSAGLGILHAGPPGTPPSTVASLTASALLTASMTPTPAPNMASPLRPITPLGKHKKLPKPPPQSRTPSPNTGSVQRVSNLQRQETLRSLSESIISSYAKRGTPEQETEVIPPLPTSRGRRSAPPPWRTPTYADRVMGGHEATAMSVTKISGEVLRTPTMGLAGAGN</sequence>
<evidence type="ECO:0000256" key="2">
    <source>
        <dbReference type="SAM" id="MobiDB-lite"/>
    </source>
</evidence>
<feature type="compositionally biased region" description="Polar residues" evidence="2">
    <location>
        <begin position="805"/>
        <end position="818"/>
    </location>
</feature>
<feature type="region of interest" description="Disordered" evidence="2">
    <location>
        <begin position="255"/>
        <end position="294"/>
    </location>
</feature>
<feature type="coiled-coil region" evidence="1">
    <location>
        <begin position="580"/>
        <end position="607"/>
    </location>
</feature>
<dbReference type="Proteomes" id="UP000756132">
    <property type="component" value="Chromosome 11"/>
</dbReference>
<evidence type="ECO:0000256" key="1">
    <source>
        <dbReference type="SAM" id="Coils"/>
    </source>
</evidence>
<dbReference type="AlphaFoldDB" id="A0A9Q8UV03"/>
<evidence type="ECO:0000313" key="4">
    <source>
        <dbReference type="Proteomes" id="UP000756132"/>
    </source>
</evidence>
<feature type="coiled-coil region" evidence="1">
    <location>
        <begin position="656"/>
        <end position="683"/>
    </location>
</feature>
<evidence type="ECO:0000313" key="3">
    <source>
        <dbReference type="EMBL" id="UJO23322.1"/>
    </source>
</evidence>
<accession>A0A9Q8UV03</accession>
<dbReference type="OrthoDB" id="5431474at2759"/>
<protein>
    <submittedName>
        <fullName evidence="3">Uncharacterized protein</fullName>
    </submittedName>
</protein>
<keyword evidence="1" id="KW-0175">Coiled coil</keyword>
<proteinExistence type="predicted"/>
<keyword evidence="4" id="KW-1185">Reference proteome</keyword>
<dbReference type="RefSeq" id="XP_047767688.1">
    <property type="nucleotide sequence ID" value="XM_047911824.1"/>
</dbReference>
<feature type="region of interest" description="Disordered" evidence="2">
    <location>
        <begin position="339"/>
        <end position="393"/>
    </location>
</feature>
<dbReference type="GeneID" id="71992554"/>
<reference evidence="3" key="1">
    <citation type="submission" date="2021-12" db="EMBL/GenBank/DDBJ databases">
        <authorList>
            <person name="Zaccaron A."/>
            <person name="Stergiopoulos I."/>
        </authorList>
    </citation>
    <scope>NUCLEOTIDE SEQUENCE</scope>
    <source>
        <strain evidence="3">Race5_Kim</strain>
    </source>
</reference>
<gene>
    <name evidence="3" type="ORF">CLAFUR5_12676</name>
</gene>
<feature type="region of interest" description="Disordered" evidence="2">
    <location>
        <begin position="769"/>
        <end position="818"/>
    </location>
</feature>
<reference evidence="3" key="2">
    <citation type="journal article" date="2022" name="Microb. Genom.">
        <title>A chromosome-scale genome assembly of the tomato pathogen Cladosporium fulvum reveals a compartmentalized genome architecture and the presence of a dispensable chromosome.</title>
        <authorList>
            <person name="Zaccaron A.Z."/>
            <person name="Chen L.H."/>
            <person name="Samaras A."/>
            <person name="Stergiopoulos I."/>
        </authorList>
    </citation>
    <scope>NUCLEOTIDE SEQUENCE</scope>
    <source>
        <strain evidence="3">Race5_Kim</strain>
    </source>
</reference>
<dbReference type="KEGG" id="ffu:CLAFUR5_12676"/>
<feature type="compositionally biased region" description="Polar residues" evidence="2">
    <location>
        <begin position="355"/>
        <end position="383"/>
    </location>
</feature>
<organism evidence="3 4">
    <name type="scientific">Passalora fulva</name>
    <name type="common">Tomato leaf mold</name>
    <name type="synonym">Cladosporium fulvum</name>
    <dbReference type="NCBI Taxonomy" id="5499"/>
    <lineage>
        <taxon>Eukaryota</taxon>
        <taxon>Fungi</taxon>
        <taxon>Dikarya</taxon>
        <taxon>Ascomycota</taxon>
        <taxon>Pezizomycotina</taxon>
        <taxon>Dothideomycetes</taxon>
        <taxon>Dothideomycetidae</taxon>
        <taxon>Mycosphaerellales</taxon>
        <taxon>Mycosphaerellaceae</taxon>
        <taxon>Fulvia</taxon>
    </lineage>
</organism>
<feature type="compositionally biased region" description="Polar residues" evidence="2">
    <location>
        <begin position="57"/>
        <end position="67"/>
    </location>
</feature>
<feature type="region of interest" description="Disordered" evidence="2">
    <location>
        <begin position="831"/>
        <end position="865"/>
    </location>
</feature>